<evidence type="ECO:0000256" key="2">
    <source>
        <dbReference type="ARBA" id="ARBA00022679"/>
    </source>
</evidence>
<dbReference type="Proteomes" id="UP000504637">
    <property type="component" value="Unplaced"/>
</dbReference>
<keyword evidence="2 6" id="KW-0808">Transferase</keyword>
<evidence type="ECO:0000256" key="5">
    <source>
        <dbReference type="ARBA" id="ARBA00022840"/>
    </source>
</evidence>
<evidence type="ECO:0000256" key="4">
    <source>
        <dbReference type="ARBA" id="ARBA00022777"/>
    </source>
</evidence>
<dbReference type="GO" id="GO:0001678">
    <property type="term" value="P:intracellular glucose homeostasis"/>
    <property type="evidence" value="ECO:0007669"/>
    <property type="project" value="InterPro"/>
</dbReference>
<dbReference type="Pfam" id="PF03727">
    <property type="entry name" value="Hexokinase_2"/>
    <property type="match status" value="1"/>
</dbReference>
<dbReference type="Pfam" id="PF00349">
    <property type="entry name" value="Hexokinase_1"/>
    <property type="match status" value="1"/>
</dbReference>
<evidence type="ECO:0000256" key="6">
    <source>
        <dbReference type="RuleBase" id="RU362007"/>
    </source>
</evidence>
<evidence type="ECO:0000313" key="11">
    <source>
        <dbReference type="RefSeq" id="XP_033458297.1"/>
    </source>
</evidence>
<evidence type="ECO:0000256" key="1">
    <source>
        <dbReference type="ARBA" id="ARBA00009225"/>
    </source>
</evidence>
<keyword evidence="3 6" id="KW-0547">Nucleotide-binding</keyword>
<dbReference type="GO" id="GO:0005536">
    <property type="term" value="F:D-glucose binding"/>
    <property type="evidence" value="ECO:0007669"/>
    <property type="project" value="InterPro"/>
</dbReference>
<comment type="similarity">
    <text evidence="1 6">Belongs to the hexokinase family.</text>
</comment>
<evidence type="ECO:0000256" key="3">
    <source>
        <dbReference type="ARBA" id="ARBA00022741"/>
    </source>
</evidence>
<keyword evidence="5 6" id="KW-0067">ATP-binding</keyword>
<dbReference type="GeneID" id="54359465"/>
<dbReference type="GO" id="GO:0019158">
    <property type="term" value="F:mannokinase activity"/>
    <property type="evidence" value="ECO:0007669"/>
    <property type="project" value="TreeGrafter"/>
</dbReference>
<dbReference type="OrthoDB" id="419537at2759"/>
<dbReference type="GO" id="GO:0005524">
    <property type="term" value="F:ATP binding"/>
    <property type="evidence" value="ECO:0007669"/>
    <property type="project" value="UniProtKB-UniRule"/>
</dbReference>
<accession>A0A6J3LZR9</accession>
<reference evidence="11" key="2">
    <citation type="submission" date="2020-04" db="EMBL/GenBank/DDBJ databases">
        <authorList>
            <consortium name="NCBI Genome Project"/>
        </authorList>
    </citation>
    <scope>NUCLEOTIDE SEQUENCE</scope>
    <source>
        <strain evidence="11">CBS 342.82</strain>
    </source>
</reference>
<keyword evidence="4 6" id="KW-0418">Kinase</keyword>
<dbReference type="AlphaFoldDB" id="A0A6J3LZR9"/>
<dbReference type="InterPro" id="IPR043129">
    <property type="entry name" value="ATPase_NBD"/>
</dbReference>
<name>A0A6J3LZR9_9PEZI</name>
<feature type="compositionally biased region" description="Low complexity" evidence="7">
    <location>
        <begin position="10"/>
        <end position="26"/>
    </location>
</feature>
<dbReference type="EC" id="2.7.1.-" evidence="6"/>
<dbReference type="GO" id="GO:0005739">
    <property type="term" value="C:mitochondrion"/>
    <property type="evidence" value="ECO:0007669"/>
    <property type="project" value="TreeGrafter"/>
</dbReference>
<dbReference type="SUPFAM" id="SSF53067">
    <property type="entry name" value="Actin-like ATPase domain"/>
    <property type="match status" value="2"/>
</dbReference>
<dbReference type="RefSeq" id="XP_033458297.1">
    <property type="nucleotide sequence ID" value="XM_033601665.1"/>
</dbReference>
<protein>
    <recommendedName>
        <fullName evidence="6">Phosphotransferase</fullName>
        <ecNumber evidence="6">2.7.1.-</ecNumber>
    </recommendedName>
</protein>
<dbReference type="Gene3D" id="3.40.367.20">
    <property type="match status" value="1"/>
</dbReference>
<dbReference type="GO" id="GO:0005829">
    <property type="term" value="C:cytosol"/>
    <property type="evidence" value="ECO:0007669"/>
    <property type="project" value="TreeGrafter"/>
</dbReference>
<keyword evidence="6" id="KW-0324">Glycolysis</keyword>
<evidence type="ECO:0000259" key="9">
    <source>
        <dbReference type="Pfam" id="PF03727"/>
    </source>
</evidence>
<evidence type="ECO:0000259" key="8">
    <source>
        <dbReference type="Pfam" id="PF00349"/>
    </source>
</evidence>
<feature type="compositionally biased region" description="Polar residues" evidence="7">
    <location>
        <begin position="32"/>
        <end position="67"/>
    </location>
</feature>
<evidence type="ECO:0000313" key="10">
    <source>
        <dbReference type="Proteomes" id="UP000504637"/>
    </source>
</evidence>
<evidence type="ECO:0000256" key="7">
    <source>
        <dbReference type="SAM" id="MobiDB-lite"/>
    </source>
</evidence>
<dbReference type="GO" id="GO:0004340">
    <property type="term" value="F:glucokinase activity"/>
    <property type="evidence" value="ECO:0007669"/>
    <property type="project" value="TreeGrafter"/>
</dbReference>
<proteinExistence type="inferred from homology"/>
<dbReference type="InterPro" id="IPR001312">
    <property type="entry name" value="Hexokinase"/>
</dbReference>
<dbReference type="GO" id="GO:0008865">
    <property type="term" value="F:fructokinase activity"/>
    <property type="evidence" value="ECO:0007669"/>
    <property type="project" value="TreeGrafter"/>
</dbReference>
<dbReference type="InterPro" id="IPR022672">
    <property type="entry name" value="Hexokinase_N"/>
</dbReference>
<dbReference type="InterPro" id="IPR022673">
    <property type="entry name" value="Hexokinase_C"/>
</dbReference>
<dbReference type="Gene3D" id="3.30.420.40">
    <property type="match status" value="1"/>
</dbReference>
<dbReference type="PROSITE" id="PS51748">
    <property type="entry name" value="HEXOKINASE_2"/>
    <property type="match status" value="1"/>
</dbReference>
<dbReference type="UniPathway" id="UPA00109">
    <property type="reaction ID" value="UER00180"/>
</dbReference>
<feature type="domain" description="Hexokinase N-terminal" evidence="8">
    <location>
        <begin position="85"/>
        <end position="284"/>
    </location>
</feature>
<dbReference type="GO" id="GO:0006006">
    <property type="term" value="P:glucose metabolic process"/>
    <property type="evidence" value="ECO:0007669"/>
    <property type="project" value="TreeGrafter"/>
</dbReference>
<feature type="region of interest" description="Disordered" evidence="7">
    <location>
        <begin position="1"/>
        <end position="67"/>
    </location>
</feature>
<reference evidence="11" key="3">
    <citation type="submission" date="2025-08" db="UniProtKB">
        <authorList>
            <consortium name="RefSeq"/>
        </authorList>
    </citation>
    <scope>IDENTIFICATION</scope>
    <source>
        <strain evidence="11">CBS 342.82</strain>
    </source>
</reference>
<feature type="domain" description="Hexokinase C-terminal" evidence="9">
    <location>
        <begin position="290"/>
        <end position="557"/>
    </location>
</feature>
<gene>
    <name evidence="11" type="ORF">K489DRAFT_322995</name>
</gene>
<dbReference type="PRINTS" id="PR00475">
    <property type="entry name" value="HEXOKINASE"/>
</dbReference>
<dbReference type="GO" id="GO:0006013">
    <property type="term" value="P:mannose metabolic process"/>
    <property type="evidence" value="ECO:0007669"/>
    <property type="project" value="TreeGrafter"/>
</dbReference>
<organism evidence="11">
    <name type="scientific">Dissoconium aciculare CBS 342.82</name>
    <dbReference type="NCBI Taxonomy" id="1314786"/>
    <lineage>
        <taxon>Eukaryota</taxon>
        <taxon>Fungi</taxon>
        <taxon>Dikarya</taxon>
        <taxon>Ascomycota</taxon>
        <taxon>Pezizomycotina</taxon>
        <taxon>Dothideomycetes</taxon>
        <taxon>Dothideomycetidae</taxon>
        <taxon>Mycosphaerellales</taxon>
        <taxon>Dissoconiaceae</taxon>
        <taxon>Dissoconium</taxon>
    </lineage>
</organism>
<reference evidence="11" key="1">
    <citation type="submission" date="2020-01" db="EMBL/GenBank/DDBJ databases">
        <authorList>
            <consortium name="DOE Joint Genome Institute"/>
            <person name="Haridas S."/>
            <person name="Albert R."/>
            <person name="Binder M."/>
            <person name="Bloem J."/>
            <person name="Labutti K."/>
            <person name="Salamov A."/>
            <person name="Andreopoulos B."/>
            <person name="Baker S.E."/>
            <person name="Barry K."/>
            <person name="Bills G."/>
            <person name="Bluhm B.H."/>
            <person name="Cannon C."/>
            <person name="Castanera R."/>
            <person name="Culley D.E."/>
            <person name="Daum C."/>
            <person name="Ezra D."/>
            <person name="Gonzalez J.B."/>
            <person name="Henrissat B."/>
            <person name="Kuo A."/>
            <person name="Liang C."/>
            <person name="Lipzen A."/>
            <person name="Lutzoni F."/>
            <person name="Magnuson J."/>
            <person name="Mondo S."/>
            <person name="Nolan M."/>
            <person name="Ohm R."/>
            <person name="Pangilinan J."/>
            <person name="Park H.-J."/>
            <person name="Ramirez L."/>
            <person name="Alfaro M."/>
            <person name="Sun H."/>
            <person name="Tritt A."/>
            <person name="Yoshinaga Y."/>
            <person name="Zwiers L.-H."/>
            <person name="Turgeon B.G."/>
            <person name="Goodwin S.B."/>
            <person name="Spatafora J.W."/>
            <person name="Crous P.W."/>
            <person name="Grigoriev I.V."/>
        </authorList>
    </citation>
    <scope>NUCLEOTIDE SEQUENCE</scope>
    <source>
        <strain evidence="11">CBS 342.82</strain>
    </source>
</reference>
<dbReference type="PANTHER" id="PTHR19443">
    <property type="entry name" value="HEXOKINASE"/>
    <property type="match status" value="1"/>
</dbReference>
<dbReference type="PANTHER" id="PTHR19443:SF24">
    <property type="entry name" value="PHOSPHOTRANSFERASE"/>
    <property type="match status" value="1"/>
</dbReference>
<dbReference type="GO" id="GO:0006096">
    <property type="term" value="P:glycolytic process"/>
    <property type="evidence" value="ECO:0007669"/>
    <property type="project" value="UniProtKB-UniPathway"/>
</dbReference>
<sequence>MVRALHKQCSPYATTSPSSSSGQPAPKRQRIQHSPSQSQCTTVSIPSSPAQHQPQQDVAAEQSPSHQKTLDAFLADVRTQFEAPLDRDRLLSFSQQIQTECRERLAESDISMLPSYQHTLPTGEERGDFLALDVGGSTLRVALIRLDGKGRDGDDGGSDDGMEIRRTRKFDINEKIRKLQGEAFFDWMAARIEEMLLEHGHIPVDGVTPTSPLPMGLAWSFPVEQTSPRSGKLLAMGKGFCATHGVEGQDLSELIMRACTRRGLPVEMRAIVNDGAATLLAQTYRDPTTRMSLILGTGTNACVFLPVHALGAEKFGTRPESWFAAATHVLVNTELSMLGREALPTTGWDDDLNAQHRLPDFQPLEYLTTGRYLGEIVRLILLDAIANAGLFAGRIPSGLDEAYTLDTRNLAAFEADSSAAGLEKAAAAFLEAHPIADAASTPATSTAASSPSTADWRFVRSITRLVTHRAAAYLATALHALWRIRTQSEDDFQQSIDAHADNESHISVACHGTIAEQYPGYRDRCQRYLDDLCGAAPGTVTLAVAPESSIFGAAVAVGCMEGREG</sequence>
<keyword evidence="10" id="KW-1185">Reference proteome</keyword>